<dbReference type="EMBL" id="CP120988">
    <property type="protein sequence ID" value="WLQ60510.1"/>
    <property type="molecule type" value="Genomic_DNA"/>
</dbReference>
<proteinExistence type="predicted"/>
<dbReference type="Proteomes" id="UP001235744">
    <property type="component" value="Chromosome"/>
</dbReference>
<dbReference type="NCBIfam" id="TIGR04276">
    <property type="entry name" value="FxsC_Cterm"/>
    <property type="match status" value="1"/>
</dbReference>
<evidence type="ECO:0000313" key="4">
    <source>
        <dbReference type="Proteomes" id="UP001235744"/>
    </source>
</evidence>
<dbReference type="NCBIfam" id="NF040588">
    <property type="entry name" value="FxsC_Nterm"/>
    <property type="match status" value="1"/>
</dbReference>
<evidence type="ECO:0000256" key="1">
    <source>
        <dbReference type="SAM" id="MobiDB-lite"/>
    </source>
</evidence>
<feature type="domain" description="TIR" evidence="2">
    <location>
        <begin position="17"/>
        <end position="111"/>
    </location>
</feature>
<keyword evidence="4" id="KW-1185">Reference proteome</keyword>
<evidence type="ECO:0000259" key="2">
    <source>
        <dbReference type="Pfam" id="PF13676"/>
    </source>
</evidence>
<evidence type="ECO:0000313" key="3">
    <source>
        <dbReference type="EMBL" id="WLQ60510.1"/>
    </source>
</evidence>
<dbReference type="RefSeq" id="WP_219570150.1">
    <property type="nucleotide sequence ID" value="NZ_CP120988.1"/>
</dbReference>
<dbReference type="InterPro" id="IPR000157">
    <property type="entry name" value="TIR_dom"/>
</dbReference>
<feature type="compositionally biased region" description="Acidic residues" evidence="1">
    <location>
        <begin position="438"/>
        <end position="456"/>
    </location>
</feature>
<dbReference type="Pfam" id="PF13676">
    <property type="entry name" value="TIR_2"/>
    <property type="match status" value="1"/>
</dbReference>
<feature type="region of interest" description="Disordered" evidence="1">
    <location>
        <begin position="415"/>
        <end position="456"/>
    </location>
</feature>
<name>A0ABY9IYX0_9ACTN</name>
<dbReference type="InterPro" id="IPR047603">
    <property type="entry name" value="FxsC_N"/>
</dbReference>
<dbReference type="InterPro" id="IPR026367">
    <property type="entry name" value="FxsC_C"/>
</dbReference>
<gene>
    <name evidence="3" type="ORF">P8A19_36050</name>
</gene>
<protein>
    <submittedName>
        <fullName evidence="3">TIR-like protein FxsC</fullName>
    </submittedName>
</protein>
<sequence length="456" mass="50497">MDLEAAGAQGDEPRPYFFLSYAHTPRNDPKDKDPNLWVERFFRDLCAHVLQLTSLPAGVPAGFLDQQMQPGEGWQERLSESLAYCKVFVPLYSPRYFLSEQCGREWYAFSSRAVHYQAARSNGGQMSGIVPALWVPVPPGQLPQPAERLQFNHAAFGEEYADEGFYGLIKLRYLRDQYERAVYLLAKRIVKVAEQSRMPEGDPQQDYAAVPSAFGPPGRARQMEISVLACSRSDLPPGRAPDCYGPAQRDWNPYHPKSSRPLADHAVDLVRNLDYQVRVGEFEAESERLLGTERPQGPGLLLLDRWALDSPRRQELLRRLSENSRPWISVMVPWNRDDPDSGHREADLRAVLEGVLESGPATEFGHRSHSGGVPTLEAFSQELPGAVKAAERHYAAHAETFPPAGSSGAMPRLLIDGVGYGTSNSAPPVTGTDHDTGDPGDGDAPEGEDPADDREP</sequence>
<accession>A0ABY9IYX0</accession>
<reference evidence="3 4" key="1">
    <citation type="submission" date="2023-03" db="EMBL/GenBank/DDBJ databases">
        <title>Isolation and description of six Streptomyces strains from soil environments, able to metabolize different microbial glucans.</title>
        <authorList>
            <person name="Widen T."/>
            <person name="Larsbrink J."/>
        </authorList>
    </citation>
    <scope>NUCLEOTIDE SEQUENCE [LARGE SCALE GENOMIC DNA]</scope>
    <source>
        <strain evidence="3 4">Alt2</strain>
    </source>
</reference>
<organism evidence="3 4">
    <name type="scientific">Streptomyces poriferorum</name>
    <dbReference type="NCBI Taxonomy" id="2798799"/>
    <lineage>
        <taxon>Bacteria</taxon>
        <taxon>Bacillati</taxon>
        <taxon>Actinomycetota</taxon>
        <taxon>Actinomycetes</taxon>
        <taxon>Kitasatosporales</taxon>
        <taxon>Streptomycetaceae</taxon>
        <taxon>Streptomyces</taxon>
    </lineage>
</organism>